<evidence type="ECO:0000313" key="4">
    <source>
        <dbReference type="Proteomes" id="UP001595528"/>
    </source>
</evidence>
<organism evidence="3 4">
    <name type="scientific">Marinibaculum pumilum</name>
    <dbReference type="NCBI Taxonomy" id="1766165"/>
    <lineage>
        <taxon>Bacteria</taxon>
        <taxon>Pseudomonadati</taxon>
        <taxon>Pseudomonadota</taxon>
        <taxon>Alphaproteobacteria</taxon>
        <taxon>Rhodospirillales</taxon>
        <taxon>Rhodospirillaceae</taxon>
        <taxon>Marinibaculum</taxon>
    </lineage>
</organism>
<feature type="transmembrane region" description="Helical" evidence="1">
    <location>
        <begin position="98"/>
        <end position="131"/>
    </location>
</feature>
<reference evidence="4" key="1">
    <citation type="journal article" date="2019" name="Int. J. Syst. Evol. Microbiol.">
        <title>The Global Catalogue of Microorganisms (GCM) 10K type strain sequencing project: providing services to taxonomists for standard genome sequencing and annotation.</title>
        <authorList>
            <consortium name="The Broad Institute Genomics Platform"/>
            <consortium name="The Broad Institute Genome Sequencing Center for Infectious Disease"/>
            <person name="Wu L."/>
            <person name="Ma J."/>
        </authorList>
    </citation>
    <scope>NUCLEOTIDE SEQUENCE [LARGE SCALE GENOMIC DNA]</scope>
    <source>
        <strain evidence="4">KCTC 42964</strain>
    </source>
</reference>
<gene>
    <name evidence="3" type="ORF">ACFOGJ_11500</name>
</gene>
<protein>
    <submittedName>
        <fullName evidence="3">Tripartite tricarboxylate transporter TctB family protein</fullName>
    </submittedName>
</protein>
<keyword evidence="1" id="KW-0472">Membrane</keyword>
<dbReference type="Proteomes" id="UP001595528">
    <property type="component" value="Unassembled WGS sequence"/>
</dbReference>
<sequence>MSAISATGDRARLMAVAITCLLLAAGAVALLVHLRLNPSGTPIFGVSADTLPEAMALSIAILSGLLALQTFLALRRAPAAAGRPAADDRNGGAAPRFAGLFALCIAFILALPWAGFLLSGAVLVAAAAWLLGNRRHVTIVLVAILAPLLLDQFFEHAMVIYLPAGRWLP</sequence>
<dbReference type="Pfam" id="PF07331">
    <property type="entry name" value="TctB"/>
    <property type="match status" value="1"/>
</dbReference>
<feature type="transmembrane region" description="Helical" evidence="1">
    <location>
        <begin position="137"/>
        <end position="162"/>
    </location>
</feature>
<feature type="domain" description="DUF1468" evidence="2">
    <location>
        <begin position="16"/>
        <end position="163"/>
    </location>
</feature>
<feature type="transmembrane region" description="Helical" evidence="1">
    <location>
        <begin position="12"/>
        <end position="34"/>
    </location>
</feature>
<feature type="transmembrane region" description="Helical" evidence="1">
    <location>
        <begin position="54"/>
        <end position="74"/>
    </location>
</feature>
<keyword evidence="4" id="KW-1185">Reference proteome</keyword>
<evidence type="ECO:0000313" key="3">
    <source>
        <dbReference type="EMBL" id="MFC3227861.1"/>
    </source>
</evidence>
<name>A0ABV7KZS9_9PROT</name>
<keyword evidence="1" id="KW-1133">Transmembrane helix</keyword>
<proteinExistence type="predicted"/>
<dbReference type="RefSeq" id="WP_379900398.1">
    <property type="nucleotide sequence ID" value="NZ_JBHRTR010000025.1"/>
</dbReference>
<evidence type="ECO:0000256" key="1">
    <source>
        <dbReference type="SAM" id="Phobius"/>
    </source>
</evidence>
<dbReference type="EMBL" id="JBHRTR010000025">
    <property type="protein sequence ID" value="MFC3227861.1"/>
    <property type="molecule type" value="Genomic_DNA"/>
</dbReference>
<accession>A0ABV7KZS9</accession>
<comment type="caution">
    <text evidence="3">The sequence shown here is derived from an EMBL/GenBank/DDBJ whole genome shotgun (WGS) entry which is preliminary data.</text>
</comment>
<keyword evidence="1" id="KW-0812">Transmembrane</keyword>
<dbReference type="InterPro" id="IPR009936">
    <property type="entry name" value="DUF1468"/>
</dbReference>
<evidence type="ECO:0000259" key="2">
    <source>
        <dbReference type="Pfam" id="PF07331"/>
    </source>
</evidence>